<name>A0ABQ9WT62_9EUKA</name>
<accession>A0ABQ9WT62</accession>
<reference evidence="1 2" key="1">
    <citation type="journal article" date="2022" name="bioRxiv">
        <title>Genomics of Preaxostyla Flagellates Illuminates Evolutionary Transitions and the Path Towards Mitochondrial Loss.</title>
        <authorList>
            <person name="Novak L.V.F."/>
            <person name="Treitli S.C."/>
            <person name="Pyrih J."/>
            <person name="Halakuc P."/>
            <person name="Pipaliya S.V."/>
            <person name="Vacek V."/>
            <person name="Brzon O."/>
            <person name="Soukal P."/>
            <person name="Eme L."/>
            <person name="Dacks J.B."/>
            <person name="Karnkowska A."/>
            <person name="Elias M."/>
            <person name="Hampl V."/>
        </authorList>
    </citation>
    <scope>NUCLEOTIDE SEQUENCE [LARGE SCALE GENOMIC DNA]</scope>
    <source>
        <strain evidence="1">NAU3</strain>
        <tissue evidence="1">Gut</tissue>
    </source>
</reference>
<evidence type="ECO:0000313" key="2">
    <source>
        <dbReference type="Proteomes" id="UP001281761"/>
    </source>
</evidence>
<gene>
    <name evidence="1" type="ORF">BLNAU_22403</name>
</gene>
<proteinExistence type="predicted"/>
<sequence length="159" mass="17796">MKVSQNVDGKMFVLVDNSNNHERPNSDSPPTIGRLLAFDFSSSTDSATQEVSFGEWEELQYQSKYCVISSSIANTRLSNPSSIALTTPETLFGTGCQLSFSMKYEVESITFEHDTEPFLLDPPRLFFTTPAAGIVTLLTHPSKSDKDQYRQNRLSNSFH</sequence>
<keyword evidence="2" id="KW-1185">Reference proteome</keyword>
<protein>
    <submittedName>
        <fullName evidence="1">Uncharacterized protein</fullName>
    </submittedName>
</protein>
<comment type="caution">
    <text evidence="1">The sequence shown here is derived from an EMBL/GenBank/DDBJ whole genome shotgun (WGS) entry which is preliminary data.</text>
</comment>
<evidence type="ECO:0000313" key="1">
    <source>
        <dbReference type="EMBL" id="KAK2942676.1"/>
    </source>
</evidence>
<dbReference type="Proteomes" id="UP001281761">
    <property type="component" value="Unassembled WGS sequence"/>
</dbReference>
<organism evidence="1 2">
    <name type="scientific">Blattamonas nauphoetae</name>
    <dbReference type="NCBI Taxonomy" id="2049346"/>
    <lineage>
        <taxon>Eukaryota</taxon>
        <taxon>Metamonada</taxon>
        <taxon>Preaxostyla</taxon>
        <taxon>Oxymonadida</taxon>
        <taxon>Blattamonas</taxon>
    </lineage>
</organism>
<dbReference type="EMBL" id="JARBJD010000390">
    <property type="protein sequence ID" value="KAK2942676.1"/>
    <property type="molecule type" value="Genomic_DNA"/>
</dbReference>